<evidence type="ECO:0000259" key="10">
    <source>
        <dbReference type="Pfam" id="PF02518"/>
    </source>
</evidence>
<keyword evidence="13" id="KW-1185">Reference proteome</keyword>
<dbReference type="InterPro" id="IPR036890">
    <property type="entry name" value="HATPase_C_sf"/>
</dbReference>
<reference evidence="13" key="1">
    <citation type="journal article" date="2019" name="Int. J. Syst. Evol. Microbiol.">
        <title>The Global Catalogue of Microorganisms (GCM) 10K type strain sequencing project: providing services to taxonomists for standard genome sequencing and annotation.</title>
        <authorList>
            <consortium name="The Broad Institute Genomics Platform"/>
            <consortium name="The Broad Institute Genome Sequencing Center for Infectious Disease"/>
            <person name="Wu L."/>
            <person name="Ma J."/>
        </authorList>
    </citation>
    <scope>NUCLEOTIDE SEQUENCE [LARGE SCALE GENOMIC DNA]</scope>
    <source>
        <strain evidence="13">ICMP 19430</strain>
    </source>
</reference>
<dbReference type="PANTHER" id="PTHR24421">
    <property type="entry name" value="NITRATE/NITRITE SENSOR PROTEIN NARX-RELATED"/>
    <property type="match status" value="1"/>
</dbReference>
<accession>A0ABW2ME25</accession>
<dbReference type="Gene3D" id="1.20.5.1930">
    <property type="match status" value="1"/>
</dbReference>
<evidence type="ECO:0000313" key="12">
    <source>
        <dbReference type="EMBL" id="MFC7351793.1"/>
    </source>
</evidence>
<feature type="transmembrane region" description="Helical" evidence="9">
    <location>
        <begin position="68"/>
        <end position="92"/>
    </location>
</feature>
<evidence type="ECO:0000256" key="9">
    <source>
        <dbReference type="SAM" id="Phobius"/>
    </source>
</evidence>
<evidence type="ECO:0000313" key="13">
    <source>
        <dbReference type="Proteomes" id="UP001596509"/>
    </source>
</evidence>
<keyword evidence="4" id="KW-0808">Transferase</keyword>
<dbReference type="Proteomes" id="UP001596509">
    <property type="component" value="Unassembled WGS sequence"/>
</dbReference>
<organism evidence="12 13">
    <name type="scientific">Streptomyces caviscabies</name>
    <dbReference type="NCBI Taxonomy" id="90079"/>
    <lineage>
        <taxon>Bacteria</taxon>
        <taxon>Bacillati</taxon>
        <taxon>Actinomycetota</taxon>
        <taxon>Actinomycetes</taxon>
        <taxon>Kitasatosporales</taxon>
        <taxon>Streptomycetaceae</taxon>
        <taxon>Streptomyces</taxon>
    </lineage>
</organism>
<keyword evidence="9" id="KW-1133">Transmembrane helix</keyword>
<keyword evidence="5" id="KW-0547">Nucleotide-binding</keyword>
<dbReference type="InterPro" id="IPR011712">
    <property type="entry name" value="Sig_transdc_His_kin_sub3_dim/P"/>
</dbReference>
<dbReference type="RefSeq" id="WP_381039369.1">
    <property type="nucleotide sequence ID" value="NZ_JBHTCK010000003.1"/>
</dbReference>
<dbReference type="GO" id="GO:0016301">
    <property type="term" value="F:kinase activity"/>
    <property type="evidence" value="ECO:0007669"/>
    <property type="project" value="UniProtKB-KW"/>
</dbReference>
<keyword evidence="6 12" id="KW-0418">Kinase</keyword>
<evidence type="ECO:0000256" key="4">
    <source>
        <dbReference type="ARBA" id="ARBA00022679"/>
    </source>
</evidence>
<dbReference type="Gene3D" id="3.30.565.10">
    <property type="entry name" value="Histidine kinase-like ATPase, C-terminal domain"/>
    <property type="match status" value="1"/>
</dbReference>
<dbReference type="PANTHER" id="PTHR24421:SF10">
    <property type="entry name" value="NITRATE_NITRITE SENSOR PROTEIN NARQ"/>
    <property type="match status" value="1"/>
</dbReference>
<evidence type="ECO:0000259" key="11">
    <source>
        <dbReference type="Pfam" id="PF07730"/>
    </source>
</evidence>
<evidence type="ECO:0000256" key="8">
    <source>
        <dbReference type="ARBA" id="ARBA00023012"/>
    </source>
</evidence>
<feature type="transmembrane region" description="Helical" evidence="9">
    <location>
        <begin position="113"/>
        <end position="131"/>
    </location>
</feature>
<evidence type="ECO:0000256" key="5">
    <source>
        <dbReference type="ARBA" id="ARBA00022741"/>
    </source>
</evidence>
<dbReference type="EC" id="2.7.13.3" evidence="2"/>
<dbReference type="Pfam" id="PF02518">
    <property type="entry name" value="HATPase_c"/>
    <property type="match status" value="1"/>
</dbReference>
<gene>
    <name evidence="12" type="ORF">ACFQW9_14190</name>
</gene>
<feature type="domain" description="Histidine kinase/HSP90-like ATPase" evidence="10">
    <location>
        <begin position="299"/>
        <end position="391"/>
    </location>
</feature>
<comment type="caution">
    <text evidence="12">The sequence shown here is derived from an EMBL/GenBank/DDBJ whole genome shotgun (WGS) entry which is preliminary data.</text>
</comment>
<sequence>MTERWKYRAADRALMVQVMTTSLLLAFTVGGVFLTRAVAAEGPLVLWPGLVLTAVACASLLRRRSHPLAVLLVTTACVMAEGFLGYLLTPLLMGPMLIAQYTVSLRPDRRTTWYSAVAAAAGIALTGFIATDSPHEWLIGLVNPAAWVLMVAFFGGYVRVRREYAVARAEHAAQEREEETRRRVIQERMRIARELHDVVAHHLALANAQAGTAAHLARTHPDQAIAMIEKLPEVTASALRELKATVGLLRQDTDHQELAPAPGLQQLPQLVETCASAGLDVSVIREGRPRPLPPGLDLTAYRIVQEALTNITKHAATPSARGRLDYTPHDLTLTITNEAGTLPAAAAESPGHSHGYGLLGMRERALSAGGTFHAGPRPEGGFKVACTLPIPSSEESTS</sequence>
<keyword evidence="9" id="KW-0472">Membrane</keyword>
<feature type="domain" description="Signal transduction histidine kinase subgroup 3 dimerisation and phosphoacceptor" evidence="11">
    <location>
        <begin position="187"/>
        <end position="253"/>
    </location>
</feature>
<keyword evidence="9" id="KW-0812">Transmembrane</keyword>
<dbReference type="CDD" id="cd16917">
    <property type="entry name" value="HATPase_UhpB-NarQ-NarX-like"/>
    <property type="match status" value="1"/>
</dbReference>
<keyword evidence="7" id="KW-0067">ATP-binding</keyword>
<evidence type="ECO:0000256" key="1">
    <source>
        <dbReference type="ARBA" id="ARBA00000085"/>
    </source>
</evidence>
<dbReference type="InterPro" id="IPR050482">
    <property type="entry name" value="Sensor_HK_TwoCompSys"/>
</dbReference>
<dbReference type="EMBL" id="JBHTCK010000003">
    <property type="protein sequence ID" value="MFC7351793.1"/>
    <property type="molecule type" value="Genomic_DNA"/>
</dbReference>
<dbReference type="Pfam" id="PF07730">
    <property type="entry name" value="HisKA_3"/>
    <property type="match status" value="1"/>
</dbReference>
<evidence type="ECO:0000256" key="2">
    <source>
        <dbReference type="ARBA" id="ARBA00012438"/>
    </source>
</evidence>
<feature type="transmembrane region" description="Helical" evidence="9">
    <location>
        <begin position="137"/>
        <end position="158"/>
    </location>
</feature>
<keyword evidence="3" id="KW-0597">Phosphoprotein</keyword>
<name>A0ABW2ME25_9ACTN</name>
<proteinExistence type="predicted"/>
<evidence type="ECO:0000256" key="7">
    <source>
        <dbReference type="ARBA" id="ARBA00022840"/>
    </source>
</evidence>
<dbReference type="InterPro" id="IPR003594">
    <property type="entry name" value="HATPase_dom"/>
</dbReference>
<keyword evidence="8" id="KW-0902">Two-component regulatory system</keyword>
<protein>
    <recommendedName>
        <fullName evidence="2">histidine kinase</fullName>
        <ecNumber evidence="2">2.7.13.3</ecNumber>
    </recommendedName>
</protein>
<evidence type="ECO:0000256" key="6">
    <source>
        <dbReference type="ARBA" id="ARBA00022777"/>
    </source>
</evidence>
<dbReference type="SUPFAM" id="SSF55874">
    <property type="entry name" value="ATPase domain of HSP90 chaperone/DNA topoisomerase II/histidine kinase"/>
    <property type="match status" value="1"/>
</dbReference>
<comment type="catalytic activity">
    <reaction evidence="1">
        <text>ATP + protein L-histidine = ADP + protein N-phospho-L-histidine.</text>
        <dbReference type="EC" id="2.7.13.3"/>
    </reaction>
</comment>
<evidence type="ECO:0000256" key="3">
    <source>
        <dbReference type="ARBA" id="ARBA00022553"/>
    </source>
</evidence>